<accession>A0A1G4KB83</accession>
<dbReference type="EMBL" id="LT598469">
    <property type="protein sequence ID" value="SCV01521.1"/>
    <property type="molecule type" value="Genomic_DNA"/>
</dbReference>
<comment type="similarity">
    <text evidence="5">Belongs to the steroid 5-alpha reductase family. Polyprenal reductase subfamily.</text>
</comment>
<keyword evidence="4 5" id="KW-0472">Membrane</keyword>
<evidence type="ECO:0000256" key="2">
    <source>
        <dbReference type="ARBA" id="ARBA00022692"/>
    </source>
</evidence>
<evidence type="ECO:0000313" key="8">
    <source>
        <dbReference type="Proteomes" id="UP000191024"/>
    </source>
</evidence>
<dbReference type="PANTHER" id="PTHR14624:SF0">
    <property type="entry name" value="POLYPRENOL REDUCTASE"/>
    <property type="match status" value="1"/>
</dbReference>
<keyword evidence="3 5" id="KW-1133">Transmembrane helix</keyword>
<dbReference type="GO" id="GO:0006488">
    <property type="term" value="P:dolichol-linked oligosaccharide biosynthetic process"/>
    <property type="evidence" value="ECO:0007669"/>
    <property type="project" value="UniProtKB-UniRule"/>
</dbReference>
<evidence type="ECO:0000256" key="1">
    <source>
        <dbReference type="ARBA" id="ARBA00004127"/>
    </source>
</evidence>
<dbReference type="Pfam" id="PF02544">
    <property type="entry name" value="Steroid_dh"/>
    <property type="match status" value="1"/>
</dbReference>
<dbReference type="InterPro" id="IPR039698">
    <property type="entry name" value="Dfg10/SRD5A3"/>
</dbReference>
<comment type="subcellular location">
    <subcellularLocation>
        <location evidence="1">Endomembrane system</location>
        <topology evidence="1">Multi-pass membrane protein</topology>
    </subcellularLocation>
    <subcellularLocation>
        <location evidence="5">Endoplasmic reticulum membrane</location>
    </subcellularLocation>
</comment>
<feature type="domain" description="3-oxo-5-alpha-steroid 4-dehydrogenase C-terminal" evidence="6">
    <location>
        <begin position="145"/>
        <end position="249"/>
    </location>
</feature>
<gene>
    <name evidence="7" type="ORF">LAMI_0G12024G</name>
</gene>
<dbReference type="Proteomes" id="UP000191024">
    <property type="component" value="Chromosome G"/>
</dbReference>
<feature type="transmembrane region" description="Helical" evidence="5">
    <location>
        <begin position="145"/>
        <end position="162"/>
    </location>
</feature>
<dbReference type="GO" id="GO:0005789">
    <property type="term" value="C:endoplasmic reticulum membrane"/>
    <property type="evidence" value="ECO:0007669"/>
    <property type="project" value="UniProtKB-SubCell"/>
</dbReference>
<comment type="function">
    <text evidence="5">Plays a key role in early steps of protein N-linked glycosylation by being involved in the conversion of polyprenol into dolichol. Acts as a polyprenal reductase that mediates the reduction of polyprenal into dolichal in a NADP-dependent mechanism. Dolichols are required for the synthesis of dolichol-linked monosaccharides and the oligosaccharide precursor used for N-glycosylation.</text>
</comment>
<dbReference type="GO" id="GO:0102389">
    <property type="term" value="F:polyprenol reductase activity"/>
    <property type="evidence" value="ECO:0007669"/>
    <property type="project" value="UniProtKB-UniRule"/>
</dbReference>
<dbReference type="PANTHER" id="PTHR14624">
    <property type="entry name" value="DFG10 PROTEIN"/>
    <property type="match status" value="1"/>
</dbReference>
<dbReference type="AlphaFoldDB" id="A0A1G4KB83"/>
<evidence type="ECO:0000313" key="7">
    <source>
        <dbReference type="EMBL" id="SCV01521.1"/>
    </source>
</evidence>
<feature type="transmembrane region" description="Helical" evidence="5">
    <location>
        <begin position="7"/>
        <end position="27"/>
    </location>
</feature>
<keyword evidence="5" id="KW-0256">Endoplasmic reticulum</keyword>
<dbReference type="InterPro" id="IPR001104">
    <property type="entry name" value="3-oxo-5_a-steroid_4-DH_C"/>
</dbReference>
<feature type="transmembrane region" description="Helical" evidence="5">
    <location>
        <begin position="197"/>
        <end position="218"/>
    </location>
</feature>
<dbReference type="GO" id="GO:0160198">
    <property type="term" value="F:polyprenal reductase activity"/>
    <property type="evidence" value="ECO:0007669"/>
    <property type="project" value="UniProtKB-EC"/>
</dbReference>
<protein>
    <recommendedName>
        <fullName evidence="5">Polyprenal reductase</fullName>
        <ecNumber evidence="5">1.3.1.94</ecNumber>
    </recommendedName>
</protein>
<organism evidence="7 8">
    <name type="scientific">Lachancea mirantina</name>
    <dbReference type="NCBI Taxonomy" id="1230905"/>
    <lineage>
        <taxon>Eukaryota</taxon>
        <taxon>Fungi</taxon>
        <taxon>Dikarya</taxon>
        <taxon>Ascomycota</taxon>
        <taxon>Saccharomycotina</taxon>
        <taxon>Saccharomycetes</taxon>
        <taxon>Saccharomycetales</taxon>
        <taxon>Saccharomycetaceae</taxon>
        <taxon>Lachancea</taxon>
    </lineage>
</organism>
<comment type="pathway">
    <text evidence="5">Protein modification; protein glycosylation.</text>
</comment>
<keyword evidence="2 5" id="KW-0812">Transmembrane</keyword>
<reference evidence="7 8" key="1">
    <citation type="submission" date="2016-03" db="EMBL/GenBank/DDBJ databases">
        <authorList>
            <person name="Devillers H."/>
        </authorList>
    </citation>
    <scope>NUCLEOTIDE SEQUENCE [LARGE SCALE GENOMIC DNA]</scope>
    <source>
        <strain evidence="7">CBS 11717</strain>
    </source>
</reference>
<keyword evidence="5" id="KW-0521">NADP</keyword>
<keyword evidence="5" id="KW-0560">Oxidoreductase</keyword>
<evidence type="ECO:0000256" key="3">
    <source>
        <dbReference type="ARBA" id="ARBA00022989"/>
    </source>
</evidence>
<keyword evidence="8" id="KW-1185">Reference proteome</keyword>
<feature type="transmembrane region" description="Helical" evidence="5">
    <location>
        <begin position="116"/>
        <end position="133"/>
    </location>
</feature>
<dbReference type="STRING" id="1230905.A0A1G4KB83"/>
<evidence type="ECO:0000256" key="4">
    <source>
        <dbReference type="ARBA" id="ARBA00023136"/>
    </source>
</evidence>
<dbReference type="EC" id="1.3.1.94" evidence="5"/>
<evidence type="ECO:0000256" key="5">
    <source>
        <dbReference type="RuleBase" id="RU367081"/>
    </source>
</evidence>
<dbReference type="OrthoDB" id="541710at2759"/>
<proteinExistence type="inferred from homology"/>
<evidence type="ECO:0000259" key="6">
    <source>
        <dbReference type="Pfam" id="PF02544"/>
    </source>
</evidence>
<sequence length="249" mass="28892">MLSQFLFVCRAFFFLTTLIGFVSILFAKFRNPTLLKYGKTRQFPNRSAQGIISFFEQLTVPKAWFRHFYIFSELLAFISVLKRRDTVSLLFLFHSTRRLMETFYVNKFGSQSRMHVTHYLVGIWFYSGVNFGIAINQSQGSRSTILRLVAFLLFAAASYDQFQNHLHLAQLKKYSLPTYGMFKVVCSPHFLDEAAIYLALAILSGSTELIMCFLWTIFNLSVSAVETRTWYLNKFSKSTPQYAIIPFVL</sequence>
<dbReference type="PROSITE" id="PS50244">
    <property type="entry name" value="S5A_REDUCTASE"/>
    <property type="match status" value="1"/>
</dbReference>
<dbReference type="UniPathway" id="UPA00378"/>
<dbReference type="GO" id="GO:0016095">
    <property type="term" value="P:polyprenol catabolic process"/>
    <property type="evidence" value="ECO:0007669"/>
    <property type="project" value="UniProtKB-UniRule"/>
</dbReference>
<dbReference type="GO" id="GO:0003865">
    <property type="term" value="F:3-oxo-5-alpha-steroid 4-dehydrogenase activity"/>
    <property type="evidence" value="ECO:0007669"/>
    <property type="project" value="TreeGrafter"/>
</dbReference>
<name>A0A1G4KB83_9SACH</name>
<comment type="catalytic activity">
    <reaction evidence="5">
        <text>a di-trans,poly-cis-dolichal + NADP(+) = a di-trans,poly-cis-polyprenal + NADPH + H(+)</text>
        <dbReference type="Rhea" id="RHEA:80727"/>
        <dbReference type="Rhea" id="RHEA-COMP:19536"/>
        <dbReference type="Rhea" id="RHEA-COMP:19537"/>
        <dbReference type="ChEBI" id="CHEBI:15378"/>
        <dbReference type="ChEBI" id="CHEBI:57783"/>
        <dbReference type="ChEBI" id="CHEBI:58349"/>
        <dbReference type="ChEBI" id="CHEBI:231623"/>
        <dbReference type="ChEBI" id="CHEBI:231637"/>
        <dbReference type="EC" id="1.3.1.94"/>
    </reaction>
    <physiologicalReaction direction="right-to-left" evidence="5">
        <dbReference type="Rhea" id="RHEA:80729"/>
    </physiologicalReaction>
</comment>